<keyword evidence="5" id="KW-1185">Reference proteome</keyword>
<dbReference type="GO" id="GO:0005634">
    <property type="term" value="C:nucleus"/>
    <property type="evidence" value="ECO:0007669"/>
    <property type="project" value="UniProtKB-SubCell"/>
</dbReference>
<protein>
    <submittedName>
        <fullName evidence="4">Tc5 transposase DNA-binding domain</fullName>
    </submittedName>
</protein>
<dbReference type="Proteomes" id="UP001458880">
    <property type="component" value="Unassembled WGS sequence"/>
</dbReference>
<evidence type="ECO:0000313" key="4">
    <source>
        <dbReference type="EMBL" id="KAK9739520.1"/>
    </source>
</evidence>
<proteinExistence type="predicted"/>
<comment type="caution">
    <text evidence="4">The sequence shown here is derived from an EMBL/GenBank/DDBJ whole genome shotgun (WGS) entry which is preliminary data.</text>
</comment>
<dbReference type="GO" id="GO:0003677">
    <property type="term" value="F:DNA binding"/>
    <property type="evidence" value="ECO:0007669"/>
    <property type="project" value="UniProtKB-KW"/>
</dbReference>
<dbReference type="AlphaFoldDB" id="A0AAW1M1B5"/>
<dbReference type="PROSITE" id="PS51253">
    <property type="entry name" value="HTH_CENPB"/>
    <property type="match status" value="1"/>
</dbReference>
<dbReference type="Pfam" id="PF03221">
    <property type="entry name" value="HTH_Tnp_Tc5"/>
    <property type="match status" value="1"/>
</dbReference>
<comment type="subcellular location">
    <subcellularLocation>
        <location evidence="1">Nucleus</location>
    </subcellularLocation>
</comment>
<sequence length="98" mass="11198">MGALLIWLEDCIAKMIPICGNLIKQKALKIYEHLRNIGDSYAGLENYSFDASKGWFERLKKEYTLHNIKFQGEQASPDAEAAENYKLELARIINEAGY</sequence>
<evidence type="ECO:0000256" key="1">
    <source>
        <dbReference type="ARBA" id="ARBA00004123"/>
    </source>
</evidence>
<accession>A0AAW1M1B5</accession>
<dbReference type="InterPro" id="IPR006600">
    <property type="entry name" value="HTH_CenpB_DNA-bd_dom"/>
</dbReference>
<evidence type="ECO:0000256" key="2">
    <source>
        <dbReference type="ARBA" id="ARBA00023125"/>
    </source>
</evidence>
<evidence type="ECO:0000313" key="5">
    <source>
        <dbReference type="Proteomes" id="UP001458880"/>
    </source>
</evidence>
<dbReference type="Gene3D" id="1.10.10.60">
    <property type="entry name" value="Homeodomain-like"/>
    <property type="match status" value="1"/>
</dbReference>
<dbReference type="InterPro" id="IPR009057">
    <property type="entry name" value="Homeodomain-like_sf"/>
</dbReference>
<gene>
    <name evidence="4" type="ORF">QE152_g8987</name>
</gene>
<keyword evidence="2 4" id="KW-0238">DNA-binding</keyword>
<reference evidence="4 5" key="1">
    <citation type="journal article" date="2024" name="BMC Genomics">
        <title>De novo assembly and annotation of Popillia japonica's genome with initial clues to its potential as an invasive pest.</title>
        <authorList>
            <person name="Cucini C."/>
            <person name="Boschi S."/>
            <person name="Funari R."/>
            <person name="Cardaioli E."/>
            <person name="Iannotti N."/>
            <person name="Marturano G."/>
            <person name="Paoli F."/>
            <person name="Bruttini M."/>
            <person name="Carapelli A."/>
            <person name="Frati F."/>
            <person name="Nardi F."/>
        </authorList>
    </citation>
    <scope>NUCLEOTIDE SEQUENCE [LARGE SCALE GENOMIC DNA]</scope>
    <source>
        <strain evidence="4">DMR45628</strain>
    </source>
</reference>
<name>A0AAW1M1B5_POPJA</name>
<dbReference type="SUPFAM" id="SSF46689">
    <property type="entry name" value="Homeodomain-like"/>
    <property type="match status" value="1"/>
</dbReference>
<organism evidence="4 5">
    <name type="scientific">Popillia japonica</name>
    <name type="common">Japanese beetle</name>
    <dbReference type="NCBI Taxonomy" id="7064"/>
    <lineage>
        <taxon>Eukaryota</taxon>
        <taxon>Metazoa</taxon>
        <taxon>Ecdysozoa</taxon>
        <taxon>Arthropoda</taxon>
        <taxon>Hexapoda</taxon>
        <taxon>Insecta</taxon>
        <taxon>Pterygota</taxon>
        <taxon>Neoptera</taxon>
        <taxon>Endopterygota</taxon>
        <taxon>Coleoptera</taxon>
        <taxon>Polyphaga</taxon>
        <taxon>Scarabaeiformia</taxon>
        <taxon>Scarabaeidae</taxon>
        <taxon>Rutelinae</taxon>
        <taxon>Popillia</taxon>
    </lineage>
</organism>
<dbReference type="EMBL" id="JASPKY010000074">
    <property type="protein sequence ID" value="KAK9739520.1"/>
    <property type="molecule type" value="Genomic_DNA"/>
</dbReference>
<feature type="domain" description="HTH CENPB-type" evidence="3">
    <location>
        <begin position="1"/>
        <end position="69"/>
    </location>
</feature>
<evidence type="ECO:0000259" key="3">
    <source>
        <dbReference type="PROSITE" id="PS51253"/>
    </source>
</evidence>